<keyword evidence="2" id="KW-1185">Reference proteome</keyword>
<dbReference type="HOGENOM" id="CLU_295789_0_0_1"/>
<reference evidence="2" key="2">
    <citation type="submission" date="2015-01" db="EMBL/GenBank/DDBJ databases">
        <title>Evolutionary Origins and Diversification of the Mycorrhizal Mutualists.</title>
        <authorList>
            <consortium name="DOE Joint Genome Institute"/>
            <consortium name="Mycorrhizal Genomics Consortium"/>
            <person name="Kohler A."/>
            <person name="Kuo A."/>
            <person name="Nagy L.G."/>
            <person name="Floudas D."/>
            <person name="Copeland A."/>
            <person name="Barry K.W."/>
            <person name="Cichocki N."/>
            <person name="Veneault-Fourrey C."/>
            <person name="LaButti K."/>
            <person name="Lindquist E.A."/>
            <person name="Lipzen A."/>
            <person name="Lundell T."/>
            <person name="Morin E."/>
            <person name="Murat C."/>
            <person name="Riley R."/>
            <person name="Ohm R."/>
            <person name="Sun H."/>
            <person name="Tunlid A."/>
            <person name="Henrissat B."/>
            <person name="Grigoriev I.V."/>
            <person name="Hibbett D.S."/>
            <person name="Martin F."/>
        </authorList>
    </citation>
    <scope>NUCLEOTIDE SEQUENCE [LARGE SCALE GENOMIC DNA]</scope>
    <source>
        <strain evidence="2">F 1598</strain>
    </source>
</reference>
<sequence>MQKESMGWELTSSDHYWLMRANLAIVNGSAQGTPLGFDTQQKHDAMSRAHREYWFIRRQSYDSELHGPYFEALLSLQTPRHLCCAAEGLCDLLTWSYALQHPRLLAVLWQIVLRSGSDLSEKSKEALLMVSTRGLSRHVNESPQTEITVSGSNAGAEGSGIIGLTALLTAATFSPFPYSKDESITVEYRWAMSEALANFAPHIPFAQRWNSLVLLALCNTSSVDHTCCIGTITQAETVNTDWDVICVLATVQKSLNCIRLPDFPDSSLKLSIQDIGQSLWAKWCDSPASRSKRMSRIVAVSFLWLAAIAKDAALTSAVDRRCISSELWRIDDNDTSEVTQVASLATEYIRASFNCGPGSLQHVIASLQESFDETHWQTMIREIFSNLSLRDIRIASKLYSLVRGTTSLPMDSIRSLAMSLASQGLVNVALPFFHDSGMSHSQIQKLLIRVLLALAKRQQSVLHPDVATVVGDVMDKSYKALPPAPKYRAVIQYILPVLASSNHAPKAGAIFETVLSSSPFFFSKAFILRFLSVLIKYRQSRLVARILQSLATSQLRNRNAFRIVGILGISRSGAITSTVDRDRDVMFKMAYGVKFRGSFSPPALSLKISSKISSTIFASNGPAAQYATRILVDAGRIVAAKRLFLNTREHLEIPARTTLGNVILDFYTRKRTKDGRYIPKILKAYDFLVQQGELVPDRVTVNTMLKAFLRWQDGMDSVKLRILFDYLVRNGYPGGSHGLVPFGTPEPNRQIFKLPELNGPLSFERHVRPLLKMFITAFHLRDDVAAARQVIGILKSEQATIMAKRDRRRRAKKAEKFSNEWIKDGLVKLCNRDECKP</sequence>
<protein>
    <submittedName>
        <fullName evidence="1">Uncharacterized protein</fullName>
    </submittedName>
</protein>
<dbReference type="STRING" id="765440.A0A0C3FX71"/>
<dbReference type="EMBL" id="KN832988">
    <property type="protein sequence ID" value="KIM84149.1"/>
    <property type="molecule type" value="Genomic_DNA"/>
</dbReference>
<evidence type="ECO:0000313" key="1">
    <source>
        <dbReference type="EMBL" id="KIM84149.1"/>
    </source>
</evidence>
<gene>
    <name evidence="1" type="ORF">PILCRDRAFT_400028</name>
</gene>
<dbReference type="OrthoDB" id="2565179at2759"/>
<dbReference type="AlphaFoldDB" id="A0A0C3FX71"/>
<organism evidence="1 2">
    <name type="scientific">Piloderma croceum (strain F 1598)</name>
    <dbReference type="NCBI Taxonomy" id="765440"/>
    <lineage>
        <taxon>Eukaryota</taxon>
        <taxon>Fungi</taxon>
        <taxon>Dikarya</taxon>
        <taxon>Basidiomycota</taxon>
        <taxon>Agaricomycotina</taxon>
        <taxon>Agaricomycetes</taxon>
        <taxon>Agaricomycetidae</taxon>
        <taxon>Atheliales</taxon>
        <taxon>Atheliaceae</taxon>
        <taxon>Piloderma</taxon>
    </lineage>
</organism>
<accession>A0A0C3FX71</accession>
<name>A0A0C3FX71_PILCF</name>
<reference evidence="1 2" key="1">
    <citation type="submission" date="2014-04" db="EMBL/GenBank/DDBJ databases">
        <authorList>
            <consortium name="DOE Joint Genome Institute"/>
            <person name="Kuo A."/>
            <person name="Tarkka M."/>
            <person name="Buscot F."/>
            <person name="Kohler A."/>
            <person name="Nagy L.G."/>
            <person name="Floudas D."/>
            <person name="Copeland A."/>
            <person name="Barry K.W."/>
            <person name="Cichocki N."/>
            <person name="Veneault-Fourrey C."/>
            <person name="LaButti K."/>
            <person name="Lindquist E.A."/>
            <person name="Lipzen A."/>
            <person name="Lundell T."/>
            <person name="Morin E."/>
            <person name="Murat C."/>
            <person name="Sun H."/>
            <person name="Tunlid A."/>
            <person name="Henrissat B."/>
            <person name="Grigoriev I.V."/>
            <person name="Hibbett D.S."/>
            <person name="Martin F."/>
            <person name="Nordberg H.P."/>
            <person name="Cantor M.N."/>
            <person name="Hua S.X."/>
        </authorList>
    </citation>
    <scope>NUCLEOTIDE SEQUENCE [LARGE SCALE GENOMIC DNA]</scope>
    <source>
        <strain evidence="1 2">F 1598</strain>
    </source>
</reference>
<proteinExistence type="predicted"/>
<evidence type="ECO:0000313" key="2">
    <source>
        <dbReference type="Proteomes" id="UP000054166"/>
    </source>
</evidence>
<dbReference type="Proteomes" id="UP000054166">
    <property type="component" value="Unassembled WGS sequence"/>
</dbReference>
<dbReference type="InParanoid" id="A0A0C3FX71"/>